<organism evidence="1 2">
    <name type="scientific">Puccinia graminis f. sp. tritici</name>
    <dbReference type="NCBI Taxonomy" id="56615"/>
    <lineage>
        <taxon>Eukaryota</taxon>
        <taxon>Fungi</taxon>
        <taxon>Dikarya</taxon>
        <taxon>Basidiomycota</taxon>
        <taxon>Pucciniomycotina</taxon>
        <taxon>Pucciniomycetes</taxon>
        <taxon>Pucciniales</taxon>
        <taxon>Pucciniaceae</taxon>
        <taxon>Puccinia</taxon>
    </lineage>
</organism>
<dbReference type="Proteomes" id="UP000324748">
    <property type="component" value="Unassembled WGS sequence"/>
</dbReference>
<keyword evidence="2" id="KW-1185">Reference proteome</keyword>
<name>A0A5B0NK38_PUCGR</name>
<evidence type="ECO:0000313" key="1">
    <source>
        <dbReference type="EMBL" id="KAA1088932.1"/>
    </source>
</evidence>
<dbReference type="EMBL" id="VSWC01000093">
    <property type="protein sequence ID" value="KAA1088932.1"/>
    <property type="molecule type" value="Genomic_DNA"/>
</dbReference>
<proteinExistence type="predicted"/>
<sequence length="286" mass="32487">MTSLLPSVWLTQARLDLCWTQPNNDFVMTGWCLLEQDGTSQVDCGYSRRVNRFVWFNRGTICAGLQPTPIGTFFHGKDRERARSTHFTIHLTLAQTNDDIRFLFQSYRLDEQCHPTDNIGYSSRVNGLVQGTYFVNHSDNQRLPRQMISGPILSTRFGSGLTGRLATQPIHQFGAIDHAILRVFLIRVQLSSYLFMSNYPILVYFSCRSPTPLAFVGSWVKPLYRVPMKWIDQGLPPGPAVYYDFSSIHLCFLLQSGFVFTLSSSLTHLVSLHVEGAPPWAYQIPA</sequence>
<evidence type="ECO:0000313" key="2">
    <source>
        <dbReference type="Proteomes" id="UP000324748"/>
    </source>
</evidence>
<comment type="caution">
    <text evidence="1">The sequence shown here is derived from an EMBL/GenBank/DDBJ whole genome shotgun (WGS) entry which is preliminary data.</text>
</comment>
<gene>
    <name evidence="1" type="ORF">PGT21_000348</name>
</gene>
<accession>A0A5B0NK38</accession>
<reference evidence="1 2" key="1">
    <citation type="submission" date="2019-05" db="EMBL/GenBank/DDBJ databases">
        <title>Emergence of the Ug99 lineage of the wheat stem rust pathogen through somatic hybridization.</title>
        <authorList>
            <person name="Li F."/>
            <person name="Upadhyaya N.M."/>
            <person name="Sperschneider J."/>
            <person name="Matny O."/>
            <person name="Nguyen-Phuc H."/>
            <person name="Mago R."/>
            <person name="Raley C."/>
            <person name="Miller M.E."/>
            <person name="Silverstein K.A.T."/>
            <person name="Henningsen E."/>
            <person name="Hirsch C.D."/>
            <person name="Visser B."/>
            <person name="Pretorius Z.A."/>
            <person name="Steffenson B.J."/>
            <person name="Schwessinger B."/>
            <person name="Dodds P.N."/>
            <person name="Figueroa M."/>
        </authorList>
    </citation>
    <scope>NUCLEOTIDE SEQUENCE [LARGE SCALE GENOMIC DNA]</scope>
    <source>
        <strain evidence="1">21-0</strain>
    </source>
</reference>
<dbReference type="AlphaFoldDB" id="A0A5B0NK38"/>
<protein>
    <submittedName>
        <fullName evidence="1">Uncharacterized protein</fullName>
    </submittedName>
</protein>